<evidence type="ECO:0000259" key="4">
    <source>
        <dbReference type="PROSITE" id="PS50110"/>
    </source>
</evidence>
<dbReference type="KEGG" id="ppd:Ppro_2701"/>
<dbReference type="PANTHER" id="PTHR43384:SF6">
    <property type="entry name" value="SEPTUM SITE-DETERMINING PROTEIN MIND HOMOLOG, CHLOROPLASTIC"/>
    <property type="match status" value="1"/>
</dbReference>
<comment type="caution">
    <text evidence="3">Lacks conserved residue(s) required for the propagation of feature annotation.</text>
</comment>
<proteinExistence type="predicted"/>
<dbReference type="eggNOG" id="COG2197">
    <property type="taxonomic scope" value="Bacteria"/>
</dbReference>
<reference evidence="5 6" key="1">
    <citation type="submission" date="2006-10" db="EMBL/GenBank/DDBJ databases">
        <title>Complete sequence of chromosome of Pelobacter propionicus DSM 2379.</title>
        <authorList>
            <consortium name="US DOE Joint Genome Institute"/>
            <person name="Copeland A."/>
            <person name="Lucas S."/>
            <person name="Lapidus A."/>
            <person name="Barry K."/>
            <person name="Detter J.C."/>
            <person name="Glavina del Rio T."/>
            <person name="Hammon N."/>
            <person name="Israni S."/>
            <person name="Dalin E."/>
            <person name="Tice H."/>
            <person name="Pitluck S."/>
            <person name="Saunders E."/>
            <person name="Brettin T."/>
            <person name="Bruce D."/>
            <person name="Han C."/>
            <person name="Tapia R."/>
            <person name="Schmutz J."/>
            <person name="Larimer F."/>
            <person name="Land M."/>
            <person name="Hauser L."/>
            <person name="Kyrpides N."/>
            <person name="Kim E."/>
            <person name="Lovley D."/>
            <person name="Richardson P."/>
        </authorList>
    </citation>
    <scope>NUCLEOTIDE SEQUENCE [LARGE SCALE GENOMIC DNA]</scope>
    <source>
        <strain evidence="6">DSM 2379 / NBRC 103807 / OttBd1</strain>
    </source>
</reference>
<dbReference type="Gene3D" id="3.40.50.300">
    <property type="entry name" value="P-loop containing nucleotide triphosphate hydrolases"/>
    <property type="match status" value="1"/>
</dbReference>
<organism evidence="5 6">
    <name type="scientific">Pelobacter propionicus (strain DSM 2379 / NBRC 103807 / OttBd1)</name>
    <dbReference type="NCBI Taxonomy" id="338966"/>
    <lineage>
        <taxon>Bacteria</taxon>
        <taxon>Pseudomonadati</taxon>
        <taxon>Thermodesulfobacteriota</taxon>
        <taxon>Desulfuromonadia</taxon>
        <taxon>Desulfuromonadales</taxon>
        <taxon>Desulfuromonadaceae</taxon>
        <taxon>Pelobacter</taxon>
    </lineage>
</organism>
<dbReference type="InterPro" id="IPR027417">
    <property type="entry name" value="P-loop_NTPase"/>
</dbReference>
<evidence type="ECO:0000313" key="5">
    <source>
        <dbReference type="EMBL" id="ABL00304.1"/>
    </source>
</evidence>
<dbReference type="STRING" id="338966.Ppro_2701"/>
<dbReference type="Pfam" id="PF13614">
    <property type="entry name" value="AAA_31"/>
    <property type="match status" value="1"/>
</dbReference>
<gene>
    <name evidence="5" type="ordered locus">Ppro_2701</name>
</gene>
<protein>
    <submittedName>
        <fullName evidence="5">Response regulator receiver protein</fullName>
    </submittedName>
</protein>
<keyword evidence="6" id="KW-1185">Reference proteome</keyword>
<feature type="domain" description="Response regulatory" evidence="4">
    <location>
        <begin position="6"/>
        <end position="122"/>
    </location>
</feature>
<dbReference type="InterPro" id="IPR001789">
    <property type="entry name" value="Sig_transdc_resp-reg_receiver"/>
</dbReference>
<accession>A1ASI3</accession>
<dbReference type="SUPFAM" id="SSF52172">
    <property type="entry name" value="CheY-like"/>
    <property type="match status" value="1"/>
</dbReference>
<keyword evidence="1" id="KW-0547">Nucleotide-binding</keyword>
<dbReference type="GO" id="GO:0016887">
    <property type="term" value="F:ATP hydrolysis activity"/>
    <property type="evidence" value="ECO:0007669"/>
    <property type="project" value="TreeGrafter"/>
</dbReference>
<sequence length="373" mass="41058">MSPHITLLLIDTAPASISALETLQKQYGDVLKVVGVADSFLEGLKVIQRTNPMVVILHVDDLEKGVKEVGYIVSTFPRVSVFVTADNNTTEWVLGLMRAGAIEYLFHPLQTSALRDAIQKVGRIWMPMSDNVKQKGKVITVYNPLGGMGTTTIAVNLATCLATESANVALIDLNLFSGDVATFLNINPTYTLSSVTKNISRLDSNFLASVMTQHPLGMSVLTEPLEVDESSEVTPEQLTRILHVLSEMFAYVIIDTGGHIVGGNVSVFESSDHILYTTVMNLPGLKNTKRYVASFERKGFQRGKVKLIVNRYIPRADISIEDAQKVLDWKVFHTIPNEYKDVVESINKGVPIVKLYPRSAVSKAIVQLAELLK</sequence>
<dbReference type="GO" id="GO:0009898">
    <property type="term" value="C:cytoplasmic side of plasma membrane"/>
    <property type="evidence" value="ECO:0007669"/>
    <property type="project" value="TreeGrafter"/>
</dbReference>
<dbReference type="AlphaFoldDB" id="A1ASI3"/>
<dbReference type="Gene3D" id="3.40.50.2300">
    <property type="match status" value="1"/>
</dbReference>
<dbReference type="InterPro" id="IPR050625">
    <property type="entry name" value="ParA/MinD_ATPase"/>
</dbReference>
<dbReference type="EMBL" id="CP000482">
    <property type="protein sequence ID" value="ABL00304.1"/>
    <property type="molecule type" value="Genomic_DNA"/>
</dbReference>
<keyword evidence="2" id="KW-0067">ATP-binding</keyword>
<evidence type="ECO:0000256" key="1">
    <source>
        <dbReference type="ARBA" id="ARBA00022741"/>
    </source>
</evidence>
<dbReference type="GO" id="GO:0000160">
    <property type="term" value="P:phosphorelay signal transduction system"/>
    <property type="evidence" value="ECO:0007669"/>
    <property type="project" value="InterPro"/>
</dbReference>
<dbReference type="InterPro" id="IPR011006">
    <property type="entry name" value="CheY-like_superfamily"/>
</dbReference>
<name>A1ASI3_PELPD</name>
<dbReference type="PANTHER" id="PTHR43384">
    <property type="entry name" value="SEPTUM SITE-DETERMINING PROTEIN MIND HOMOLOG, CHLOROPLASTIC-RELATED"/>
    <property type="match status" value="1"/>
</dbReference>
<dbReference type="Proteomes" id="UP000006732">
    <property type="component" value="Chromosome"/>
</dbReference>
<dbReference type="OrthoDB" id="9768734at2"/>
<dbReference type="RefSeq" id="WP_011736555.1">
    <property type="nucleotide sequence ID" value="NC_008609.1"/>
</dbReference>
<evidence type="ECO:0000256" key="3">
    <source>
        <dbReference type="PROSITE-ProRule" id="PRU00169"/>
    </source>
</evidence>
<evidence type="ECO:0000256" key="2">
    <source>
        <dbReference type="ARBA" id="ARBA00022840"/>
    </source>
</evidence>
<dbReference type="PROSITE" id="PS50110">
    <property type="entry name" value="RESPONSE_REGULATORY"/>
    <property type="match status" value="1"/>
</dbReference>
<dbReference type="SUPFAM" id="SSF52540">
    <property type="entry name" value="P-loop containing nucleoside triphosphate hydrolases"/>
    <property type="match status" value="1"/>
</dbReference>
<dbReference type="GO" id="GO:0005829">
    <property type="term" value="C:cytosol"/>
    <property type="evidence" value="ECO:0007669"/>
    <property type="project" value="TreeGrafter"/>
</dbReference>
<evidence type="ECO:0000313" key="6">
    <source>
        <dbReference type="Proteomes" id="UP000006732"/>
    </source>
</evidence>
<dbReference type="eggNOG" id="COG4963">
    <property type="taxonomic scope" value="Bacteria"/>
</dbReference>
<dbReference type="GO" id="GO:0051782">
    <property type="term" value="P:negative regulation of cell division"/>
    <property type="evidence" value="ECO:0007669"/>
    <property type="project" value="TreeGrafter"/>
</dbReference>
<dbReference type="InterPro" id="IPR025669">
    <property type="entry name" value="AAA_dom"/>
</dbReference>
<dbReference type="GO" id="GO:0005524">
    <property type="term" value="F:ATP binding"/>
    <property type="evidence" value="ECO:0007669"/>
    <property type="project" value="UniProtKB-KW"/>
</dbReference>
<dbReference type="HOGENOM" id="CLU_033160_2_1_7"/>